<evidence type="ECO:0000256" key="4">
    <source>
        <dbReference type="ARBA" id="ARBA00022741"/>
    </source>
</evidence>
<dbReference type="Proteomes" id="UP001253545">
    <property type="component" value="Unassembled WGS sequence"/>
</dbReference>
<proteinExistence type="inferred from homology"/>
<evidence type="ECO:0000256" key="5">
    <source>
        <dbReference type="ARBA" id="ARBA00022840"/>
    </source>
</evidence>
<accession>A0ABU2ZRQ1</accession>
<evidence type="ECO:0000256" key="2">
    <source>
        <dbReference type="ARBA" id="ARBA00008959"/>
    </source>
</evidence>
<dbReference type="CDD" id="cd18139">
    <property type="entry name" value="HLD_clamp_RarA"/>
    <property type="match status" value="1"/>
</dbReference>
<evidence type="ECO:0000256" key="3">
    <source>
        <dbReference type="ARBA" id="ARBA00020776"/>
    </source>
</evidence>
<dbReference type="Pfam" id="PF12002">
    <property type="entry name" value="MgsA_C"/>
    <property type="match status" value="1"/>
</dbReference>
<dbReference type="Gene3D" id="1.20.272.10">
    <property type="match status" value="1"/>
</dbReference>
<name>A0ABU2ZRQ1_9ALTE</name>
<dbReference type="Pfam" id="PF16193">
    <property type="entry name" value="AAA_assoc_2"/>
    <property type="match status" value="1"/>
</dbReference>
<dbReference type="InterPro" id="IPR027417">
    <property type="entry name" value="P-loop_NTPase"/>
</dbReference>
<dbReference type="PANTHER" id="PTHR13779:SF7">
    <property type="entry name" value="ATPASE WRNIP1"/>
    <property type="match status" value="1"/>
</dbReference>
<keyword evidence="5" id="KW-0067">ATP-binding</keyword>
<evidence type="ECO:0000256" key="1">
    <source>
        <dbReference type="ARBA" id="ARBA00002393"/>
    </source>
</evidence>
<reference evidence="7 8" key="1">
    <citation type="submission" date="2023-09" db="EMBL/GenBank/DDBJ databases">
        <authorList>
            <person name="Rey-Velasco X."/>
        </authorList>
    </citation>
    <scope>NUCLEOTIDE SEQUENCE [LARGE SCALE GENOMIC DNA]</scope>
    <source>
        <strain evidence="7 8">P117</strain>
    </source>
</reference>
<dbReference type="InterPro" id="IPR051314">
    <property type="entry name" value="AAA_ATPase_RarA/MGS1/WRNIP1"/>
</dbReference>
<evidence type="ECO:0000313" key="8">
    <source>
        <dbReference type="Proteomes" id="UP001253545"/>
    </source>
</evidence>
<comment type="function">
    <text evidence="1">DNA-dependent ATPase that plays important roles in cellular responses to stalled DNA replication processes.</text>
</comment>
<dbReference type="Gene3D" id="1.10.3710.10">
    <property type="entry name" value="DNA polymerase III clamp loader subunits, C-terminal domain"/>
    <property type="match status" value="1"/>
</dbReference>
<dbReference type="Pfam" id="PF00004">
    <property type="entry name" value="AAA"/>
    <property type="match status" value="1"/>
</dbReference>
<organism evidence="7 8">
    <name type="scientific">Glaciecola petra</name>
    <dbReference type="NCBI Taxonomy" id="3075602"/>
    <lineage>
        <taxon>Bacteria</taxon>
        <taxon>Pseudomonadati</taxon>
        <taxon>Pseudomonadota</taxon>
        <taxon>Gammaproteobacteria</taxon>
        <taxon>Alteromonadales</taxon>
        <taxon>Alteromonadaceae</taxon>
        <taxon>Glaciecola</taxon>
    </lineage>
</organism>
<dbReference type="InterPro" id="IPR003593">
    <property type="entry name" value="AAA+_ATPase"/>
</dbReference>
<protein>
    <recommendedName>
        <fullName evidence="3">Replication-associated recombination protein A</fullName>
    </recommendedName>
</protein>
<dbReference type="SUPFAM" id="SSF48019">
    <property type="entry name" value="post-AAA+ oligomerization domain-like"/>
    <property type="match status" value="1"/>
</dbReference>
<feature type="domain" description="AAA+ ATPase" evidence="6">
    <location>
        <begin position="40"/>
        <end position="154"/>
    </location>
</feature>
<dbReference type="EMBL" id="JAVRHX010000001">
    <property type="protein sequence ID" value="MDT0594274.1"/>
    <property type="molecule type" value="Genomic_DNA"/>
</dbReference>
<keyword evidence="4" id="KW-0547">Nucleotide-binding</keyword>
<dbReference type="Gene3D" id="3.40.50.300">
    <property type="entry name" value="P-loop containing nucleotide triphosphate hydrolases"/>
    <property type="match status" value="1"/>
</dbReference>
<gene>
    <name evidence="7" type="ORF">RM552_05425</name>
</gene>
<comment type="caution">
    <text evidence="7">The sequence shown here is derived from an EMBL/GenBank/DDBJ whole genome shotgun (WGS) entry which is preliminary data.</text>
</comment>
<comment type="similarity">
    <text evidence="2">Belongs to the AAA ATPase family. RarA/MGS1/WRNIP1 subfamily.</text>
</comment>
<evidence type="ECO:0000259" key="6">
    <source>
        <dbReference type="SMART" id="SM00382"/>
    </source>
</evidence>
<keyword evidence="8" id="KW-1185">Reference proteome</keyword>
<sequence length="441" mass="48845">MLNERPLAHILRPKNIEDFVGQEHLLGENGPIRNLCEAKQLCSMILWGPPGCGKTSLVSLLEHYWELPIVHLSAINSGVKDIKNIVKNQTGLFQQQQIVFVDEIHRFNKAQQDAFLPYVENGDIVLIGASTENPAFSINSALLSRTRVFTLRALSKENLKQLVYKALEYLSASQNGIFKIEEAALALLINQSAGDARKLLSNLEVAAQITNQTPSKPVNNKAGTELFKIDANIIAKASGQSIASFDKNGDHYYDILSAFHKSVRGSSCDGALYWYARLLIANSDVTPICRRLLAIASEDIGNADPRALQICLNAWDTYHRVGAAEGERAIAQAVIYSALAAKSNATYVAFKKAKRLASEHSRADVPVHLRNATSKITQDLGHGKDYQYAHNYEFSIAPNQQYLPDDVELEPLYEPSDRGYEKQLAAKIEFLKQVQAQGNKV</sequence>
<dbReference type="CDD" id="cd00009">
    <property type="entry name" value="AAA"/>
    <property type="match status" value="1"/>
</dbReference>
<evidence type="ECO:0000313" key="7">
    <source>
        <dbReference type="EMBL" id="MDT0594274.1"/>
    </source>
</evidence>
<dbReference type="RefSeq" id="WP_311367752.1">
    <property type="nucleotide sequence ID" value="NZ_JAVRHX010000001.1"/>
</dbReference>
<dbReference type="InterPro" id="IPR008921">
    <property type="entry name" value="DNA_pol3_clamp-load_cplx_C"/>
</dbReference>
<dbReference type="PANTHER" id="PTHR13779">
    <property type="entry name" value="WERNER HELICASE-INTERACTING PROTEIN 1 FAMILY MEMBER"/>
    <property type="match status" value="1"/>
</dbReference>
<dbReference type="SUPFAM" id="SSF52540">
    <property type="entry name" value="P-loop containing nucleoside triphosphate hydrolases"/>
    <property type="match status" value="1"/>
</dbReference>
<dbReference type="SMART" id="SM00382">
    <property type="entry name" value="AAA"/>
    <property type="match status" value="1"/>
</dbReference>
<dbReference type="InterPro" id="IPR032423">
    <property type="entry name" value="AAA_assoc_2"/>
</dbReference>
<dbReference type="InterPro" id="IPR021886">
    <property type="entry name" value="MgsA_C"/>
</dbReference>
<dbReference type="InterPro" id="IPR003959">
    <property type="entry name" value="ATPase_AAA_core"/>
</dbReference>
<dbReference type="Gene3D" id="1.10.8.60">
    <property type="match status" value="1"/>
</dbReference>